<dbReference type="OrthoDB" id="88467at2759"/>
<dbReference type="Pfam" id="PF07648">
    <property type="entry name" value="Kazal_2"/>
    <property type="match status" value="1"/>
</dbReference>
<evidence type="ECO:0000313" key="4">
    <source>
        <dbReference type="WBParaSite" id="TCLT_0001013901-mRNA-1"/>
    </source>
</evidence>
<evidence type="ECO:0000313" key="2">
    <source>
        <dbReference type="EMBL" id="VDN07805.1"/>
    </source>
</evidence>
<organism evidence="4">
    <name type="scientific">Thelazia callipaeda</name>
    <name type="common">Oriental eyeworm</name>
    <name type="synonym">Parasitic nematode</name>
    <dbReference type="NCBI Taxonomy" id="103827"/>
    <lineage>
        <taxon>Eukaryota</taxon>
        <taxon>Metazoa</taxon>
        <taxon>Ecdysozoa</taxon>
        <taxon>Nematoda</taxon>
        <taxon>Chromadorea</taxon>
        <taxon>Rhabditida</taxon>
        <taxon>Spirurina</taxon>
        <taxon>Spiruromorpha</taxon>
        <taxon>Thelazioidea</taxon>
        <taxon>Thelaziidae</taxon>
        <taxon>Thelazia</taxon>
    </lineage>
</organism>
<proteinExistence type="predicted"/>
<accession>A0A0N5DAE4</accession>
<gene>
    <name evidence="2" type="ORF">TCLT_LOCUS10128</name>
</gene>
<dbReference type="InterPro" id="IPR002350">
    <property type="entry name" value="Kazal_dom"/>
</dbReference>
<dbReference type="WBParaSite" id="TCLT_0001013901-mRNA-1">
    <property type="protein sequence ID" value="TCLT_0001013901-mRNA-1"/>
    <property type="gene ID" value="TCLT_0001013901"/>
</dbReference>
<sequence length="74" mass="8581">MIFETFYQIFGDCCQLDEHCGITWTPICDQQGNVYQNQCHFDKENCILNKKNSITLRPTDCRELGTPKIADYGN</sequence>
<reference evidence="2 3" key="2">
    <citation type="submission" date="2018-11" db="EMBL/GenBank/DDBJ databases">
        <authorList>
            <consortium name="Pathogen Informatics"/>
        </authorList>
    </citation>
    <scope>NUCLEOTIDE SEQUENCE [LARGE SCALE GENOMIC DNA]</scope>
</reference>
<dbReference type="Gene3D" id="3.30.60.30">
    <property type="match status" value="1"/>
</dbReference>
<dbReference type="SUPFAM" id="SSF100895">
    <property type="entry name" value="Kazal-type serine protease inhibitors"/>
    <property type="match status" value="1"/>
</dbReference>
<dbReference type="EMBL" id="UYYF01004983">
    <property type="protein sequence ID" value="VDN07805.1"/>
    <property type="molecule type" value="Genomic_DNA"/>
</dbReference>
<reference evidence="4" key="1">
    <citation type="submission" date="2017-02" db="UniProtKB">
        <authorList>
            <consortium name="WormBaseParasite"/>
        </authorList>
    </citation>
    <scope>IDENTIFICATION</scope>
</reference>
<name>A0A0N5DAE4_THECL</name>
<dbReference type="InterPro" id="IPR036058">
    <property type="entry name" value="Kazal_dom_sf"/>
</dbReference>
<feature type="domain" description="Kazal-like" evidence="1">
    <location>
        <begin position="8"/>
        <end position="63"/>
    </location>
</feature>
<dbReference type="AlphaFoldDB" id="A0A0N5DAE4"/>
<protein>
    <submittedName>
        <fullName evidence="4">Kazal-like domain-containing protein</fullName>
    </submittedName>
</protein>
<evidence type="ECO:0000313" key="3">
    <source>
        <dbReference type="Proteomes" id="UP000276776"/>
    </source>
</evidence>
<keyword evidence="3" id="KW-1185">Reference proteome</keyword>
<dbReference type="Proteomes" id="UP000276776">
    <property type="component" value="Unassembled WGS sequence"/>
</dbReference>
<dbReference type="PROSITE" id="PS51465">
    <property type="entry name" value="KAZAL_2"/>
    <property type="match status" value="1"/>
</dbReference>
<evidence type="ECO:0000259" key="1">
    <source>
        <dbReference type="PROSITE" id="PS51465"/>
    </source>
</evidence>